<evidence type="ECO:0000313" key="1">
    <source>
        <dbReference type="EMBL" id="JAP91581.1"/>
    </source>
</evidence>
<organism evidence="1">
    <name type="scientific">Trepomonas sp. PC1</name>
    <dbReference type="NCBI Taxonomy" id="1076344"/>
    <lineage>
        <taxon>Eukaryota</taxon>
        <taxon>Metamonada</taxon>
        <taxon>Diplomonadida</taxon>
        <taxon>Hexamitidae</taxon>
        <taxon>Hexamitinae</taxon>
        <taxon>Trepomonas</taxon>
    </lineage>
</organism>
<protein>
    <submittedName>
        <fullName evidence="1">Hydin-like protein</fullName>
    </submittedName>
</protein>
<dbReference type="EMBL" id="GDID01005025">
    <property type="protein sequence ID" value="JAP91581.1"/>
    <property type="molecule type" value="Transcribed_RNA"/>
</dbReference>
<feature type="non-terminal residue" evidence="1">
    <location>
        <position position="145"/>
    </location>
</feature>
<name>A0A146K7P2_9EUKA</name>
<dbReference type="AlphaFoldDB" id="A0A146K7P2"/>
<reference evidence="1" key="1">
    <citation type="submission" date="2015-07" db="EMBL/GenBank/DDBJ databases">
        <title>Adaptation to a free-living lifestyle via gene acquisitions in the diplomonad Trepomonas sp. PC1.</title>
        <authorList>
            <person name="Xu F."/>
            <person name="Jerlstrom-Hultqvist J."/>
            <person name="Kolisko M."/>
            <person name="Simpson A.G.B."/>
            <person name="Roger A.J."/>
            <person name="Svard S.G."/>
            <person name="Andersson J.O."/>
        </authorList>
    </citation>
    <scope>NUCLEOTIDE SEQUENCE</scope>
    <source>
        <strain evidence="1">PC1</strain>
    </source>
</reference>
<accession>A0A146K7P2</accession>
<sequence>LNKPSKQQLAEIATKQKEFQQLQDFLKLAMSQECIQIQAGMARWIIPANSTIKIYFRLFASKIEKQVKNYNIVSRTSALQIPIEITAQCDWPHIKSEKAQLIGGRKFDVNTNTLEFGNLKAGLQLPELFNRTFSEQEVTNQMDHT</sequence>
<feature type="non-terminal residue" evidence="1">
    <location>
        <position position="1"/>
    </location>
</feature>
<proteinExistence type="predicted"/>
<gene>
    <name evidence="1" type="ORF">TPC1_16765</name>
</gene>